<dbReference type="InterPro" id="IPR051685">
    <property type="entry name" value="Ycf3/AcsC/BcsC/TPR_MFPF"/>
</dbReference>
<dbReference type="Pfam" id="PF00413">
    <property type="entry name" value="Peptidase_M10"/>
    <property type="match status" value="1"/>
</dbReference>
<dbReference type="Gene3D" id="3.40.390.10">
    <property type="entry name" value="Collagenase (Catalytic Domain)"/>
    <property type="match status" value="1"/>
</dbReference>
<keyword evidence="6" id="KW-0862">Zinc</keyword>
<dbReference type="InterPro" id="IPR024079">
    <property type="entry name" value="MetalloPept_cat_dom_sf"/>
</dbReference>
<evidence type="ECO:0000256" key="5">
    <source>
        <dbReference type="ARBA" id="ARBA00022803"/>
    </source>
</evidence>
<dbReference type="GO" id="GO:0008270">
    <property type="term" value="F:zinc ion binding"/>
    <property type="evidence" value="ECO:0007669"/>
    <property type="project" value="InterPro"/>
</dbReference>
<name>A0A0A7V069_9ARCH</name>
<keyword evidence="1" id="KW-0645">Protease</keyword>
<dbReference type="GO" id="GO:0031012">
    <property type="term" value="C:extracellular matrix"/>
    <property type="evidence" value="ECO:0007669"/>
    <property type="project" value="InterPro"/>
</dbReference>
<dbReference type="STRING" id="1410606.T478_0584"/>
<keyword evidence="5 7" id="KW-0802">TPR repeat</keyword>
<dbReference type="SMART" id="SM00028">
    <property type="entry name" value="TPR"/>
    <property type="match status" value="3"/>
</dbReference>
<keyword evidence="2" id="KW-0479">Metal-binding</keyword>
<feature type="domain" description="Peptidase metallopeptidase" evidence="8">
    <location>
        <begin position="340"/>
        <end position="499"/>
    </location>
</feature>
<sequence length="505" mass="57890">MQEYMQKNMLVRYSLVVSATLVLLLSTSIGDTYGEGIRDVPNLYEKANEHFMIGEYHEAIELYDKILEISPSNAKTSLMKGIALDNLERHKASILEFYKVNQQDPKNITALIGLGVGFGNYGEYKQALTYFEQAYELAPENHVVENYYEFALNTVKKYPYNEAEKPEIFTLNIPQTVPAWIKNTAGWWATDKIPDEEFVKSLQFLIENEIISVESSSKAESSLGAIPSWIKNTAGWWATDKIPDEEFLKGINFLIDNGLLVIDLPEVQGLSEEKKKINDRNQWEFSRYLDRIQKIVDKDKRYIEYPNPSNDVIKKFLRDYVKWNYDQQIEVGNQGFPNPEYVLIDDVYHLEYKIFVNDQPPALPLDHVSTLTNSFKMWEDMEFNANDGKKVKINFVTTNTKTNANLWVTWVVRDLGEGVLGHANLGKGIVEVALGGYGCDGNFQLFHVNTVEYIMTHELGHGIGLRHSEDPNSIMYPSMKNTQYAYCMLDVDKKINTGSIVLKKD</sequence>
<evidence type="ECO:0000256" key="4">
    <source>
        <dbReference type="ARBA" id="ARBA00022801"/>
    </source>
</evidence>
<dbReference type="Proteomes" id="UP000030944">
    <property type="component" value="Chromosome"/>
</dbReference>
<dbReference type="GO" id="GO:0004222">
    <property type="term" value="F:metalloendopeptidase activity"/>
    <property type="evidence" value="ECO:0007669"/>
    <property type="project" value="InterPro"/>
</dbReference>
<evidence type="ECO:0000256" key="3">
    <source>
        <dbReference type="ARBA" id="ARBA00022737"/>
    </source>
</evidence>
<evidence type="ECO:0000259" key="8">
    <source>
        <dbReference type="SMART" id="SM00235"/>
    </source>
</evidence>
<dbReference type="SMART" id="SM00235">
    <property type="entry name" value="ZnMc"/>
    <property type="match status" value="1"/>
</dbReference>
<evidence type="ECO:0000313" key="10">
    <source>
        <dbReference type="Proteomes" id="UP000030944"/>
    </source>
</evidence>
<dbReference type="EMBL" id="CP007026">
    <property type="protein sequence ID" value="AJA92442.1"/>
    <property type="molecule type" value="Genomic_DNA"/>
</dbReference>
<keyword evidence="4" id="KW-0378">Hydrolase</keyword>
<dbReference type="SUPFAM" id="SSF55486">
    <property type="entry name" value="Metalloproteases ('zincins'), catalytic domain"/>
    <property type="match status" value="1"/>
</dbReference>
<keyword evidence="3" id="KW-0677">Repeat</keyword>
<dbReference type="InterPro" id="IPR019734">
    <property type="entry name" value="TPR_rpt"/>
</dbReference>
<protein>
    <submittedName>
        <fullName evidence="9">Matrixin</fullName>
    </submittedName>
</protein>
<dbReference type="InterPro" id="IPR006026">
    <property type="entry name" value="Peptidase_Metallo"/>
</dbReference>
<proteinExistence type="predicted"/>
<reference evidence="9 10" key="1">
    <citation type="journal article" date="2015" name="Proc. Natl. Acad. Sci. U.S.A.">
        <title>Genomic and proteomic characterization of "Candidatus Nitrosopelagicus brevis": An ammonia-oxidizing archaeon from the open ocean.</title>
        <authorList>
            <person name="Santoro A.E."/>
            <person name="Dupont C.L."/>
            <person name="Richter R.A."/>
            <person name="Craig M.T."/>
            <person name="Carini P."/>
            <person name="McIlvin M.R."/>
            <person name="Yang Y."/>
            <person name="Orsi W.D."/>
            <person name="Moran D.M."/>
            <person name="Saito M.A."/>
        </authorList>
    </citation>
    <scope>NUCLEOTIDE SEQUENCE [LARGE SCALE GENOMIC DNA]</scope>
    <source>
        <strain evidence="10">V2</strain>
    </source>
</reference>
<dbReference type="Gene3D" id="1.25.40.10">
    <property type="entry name" value="Tetratricopeptide repeat domain"/>
    <property type="match status" value="1"/>
</dbReference>
<dbReference type="PANTHER" id="PTHR44943">
    <property type="entry name" value="CELLULOSE SYNTHASE OPERON PROTEIN C"/>
    <property type="match status" value="1"/>
</dbReference>
<dbReference type="GO" id="GO:0006508">
    <property type="term" value="P:proteolysis"/>
    <property type="evidence" value="ECO:0007669"/>
    <property type="project" value="UniProtKB-KW"/>
</dbReference>
<gene>
    <name evidence="9" type="ORF">T478_0584</name>
</gene>
<dbReference type="InterPro" id="IPR001818">
    <property type="entry name" value="Pept_M10_metallopeptidase"/>
</dbReference>
<evidence type="ECO:0000256" key="7">
    <source>
        <dbReference type="PROSITE-ProRule" id="PRU00339"/>
    </source>
</evidence>
<dbReference type="Pfam" id="PF13181">
    <property type="entry name" value="TPR_8"/>
    <property type="match status" value="2"/>
</dbReference>
<organism evidence="9 10">
    <name type="scientific">Candidatus Nitrosopelagicus brevis</name>
    <dbReference type="NCBI Taxonomy" id="1410606"/>
    <lineage>
        <taxon>Archaea</taxon>
        <taxon>Nitrososphaerota</taxon>
    </lineage>
</organism>
<feature type="repeat" description="TPR" evidence="7">
    <location>
        <begin position="40"/>
        <end position="73"/>
    </location>
</feature>
<dbReference type="KEGG" id="nbv:T478_0584"/>
<dbReference type="HOGENOM" id="CLU_045929_0_0_2"/>
<dbReference type="PROSITE" id="PS50005">
    <property type="entry name" value="TPR"/>
    <property type="match status" value="2"/>
</dbReference>
<dbReference type="SUPFAM" id="SSF48452">
    <property type="entry name" value="TPR-like"/>
    <property type="match status" value="1"/>
</dbReference>
<dbReference type="InterPro" id="IPR011990">
    <property type="entry name" value="TPR-like_helical_dom_sf"/>
</dbReference>
<evidence type="ECO:0000256" key="2">
    <source>
        <dbReference type="ARBA" id="ARBA00022723"/>
    </source>
</evidence>
<feature type="repeat" description="TPR" evidence="7">
    <location>
        <begin position="108"/>
        <end position="141"/>
    </location>
</feature>
<accession>A0A0A7V069</accession>
<evidence type="ECO:0000256" key="1">
    <source>
        <dbReference type="ARBA" id="ARBA00022670"/>
    </source>
</evidence>
<dbReference type="PROSITE" id="PS50293">
    <property type="entry name" value="TPR_REGION"/>
    <property type="match status" value="1"/>
</dbReference>
<dbReference type="AlphaFoldDB" id="A0A0A7V069"/>
<evidence type="ECO:0000313" key="9">
    <source>
        <dbReference type="EMBL" id="AJA92442.1"/>
    </source>
</evidence>
<evidence type="ECO:0000256" key="6">
    <source>
        <dbReference type="ARBA" id="ARBA00022833"/>
    </source>
</evidence>
<dbReference type="PANTHER" id="PTHR44943:SF8">
    <property type="entry name" value="TPR REPEAT-CONTAINING PROTEIN MJ0263"/>
    <property type="match status" value="1"/>
</dbReference>